<dbReference type="InterPro" id="IPR050397">
    <property type="entry name" value="Env_Response_Regulators"/>
</dbReference>
<dbReference type="PANTHER" id="PTHR24567">
    <property type="entry name" value="CRP FAMILY TRANSCRIPTIONAL REGULATORY PROTEIN"/>
    <property type="match status" value="1"/>
</dbReference>
<keyword evidence="7" id="KW-1185">Reference proteome</keyword>
<dbReference type="GO" id="GO:0003677">
    <property type="term" value="F:DNA binding"/>
    <property type="evidence" value="ECO:0007669"/>
    <property type="project" value="UniProtKB-KW"/>
</dbReference>
<evidence type="ECO:0000256" key="2">
    <source>
        <dbReference type="ARBA" id="ARBA00023125"/>
    </source>
</evidence>
<dbReference type="InterPro" id="IPR012318">
    <property type="entry name" value="HTH_CRP"/>
</dbReference>
<dbReference type="InterPro" id="IPR014710">
    <property type="entry name" value="RmlC-like_jellyroll"/>
</dbReference>
<dbReference type="SUPFAM" id="SSF46785">
    <property type="entry name" value="Winged helix' DNA-binding domain"/>
    <property type="match status" value="1"/>
</dbReference>
<dbReference type="PANTHER" id="PTHR24567:SF74">
    <property type="entry name" value="HTH-TYPE TRANSCRIPTIONAL REGULATOR ARCR"/>
    <property type="match status" value="1"/>
</dbReference>
<organism evidence="6 7">
    <name type="scientific">Martelella mediterranea DSM 17316</name>
    <dbReference type="NCBI Taxonomy" id="1122214"/>
    <lineage>
        <taxon>Bacteria</taxon>
        <taxon>Pseudomonadati</taxon>
        <taxon>Pseudomonadota</taxon>
        <taxon>Alphaproteobacteria</taxon>
        <taxon>Hyphomicrobiales</taxon>
        <taxon>Aurantimonadaceae</taxon>
        <taxon>Martelella</taxon>
    </lineage>
</organism>
<evidence type="ECO:0000256" key="3">
    <source>
        <dbReference type="ARBA" id="ARBA00023163"/>
    </source>
</evidence>
<sequence length="228" mass="24775">MNTTLNVSERRKAQFIETGLTAAMDMTTVNRLMECASFINAAPPDLLFLEGDPARYFYSVVTGYVRLFRQNNEGREGDIRICGPGDTFGDDLVFSGDTCRYSAQAAENATLVCYDLAKVRQIAANDDGSMARVLAMSLATQLQQAIDCVADDRLNTALQRVAHYLLSQCPGDTAPASFRLACRKSLLAGKLGLAPEALSRAFGALKTLGVNVHGRTIEITDIEALKRL</sequence>
<protein>
    <submittedName>
        <fullName evidence="6">cAMP regulatory protein</fullName>
    </submittedName>
</protein>
<keyword evidence="2" id="KW-0238">DNA-binding</keyword>
<dbReference type="STRING" id="1122214.Mame_01284"/>
<dbReference type="EMBL" id="CP020330">
    <property type="protein sequence ID" value="AQZ50652.1"/>
    <property type="molecule type" value="Genomic_DNA"/>
</dbReference>
<dbReference type="Pfam" id="PF13545">
    <property type="entry name" value="HTH_Crp_2"/>
    <property type="match status" value="1"/>
</dbReference>
<dbReference type="InterPro" id="IPR036390">
    <property type="entry name" value="WH_DNA-bd_sf"/>
</dbReference>
<feature type="domain" description="HTH crp-type" evidence="5">
    <location>
        <begin position="155"/>
        <end position="223"/>
    </location>
</feature>
<dbReference type="AlphaFoldDB" id="A0A1U9YZ67"/>
<dbReference type="Pfam" id="PF00027">
    <property type="entry name" value="cNMP_binding"/>
    <property type="match status" value="1"/>
</dbReference>
<reference evidence="6 7" key="1">
    <citation type="submission" date="2017-03" db="EMBL/GenBank/DDBJ databases">
        <title>Foreign affairs: Plasmid Transfer between Roseobacters and Rhizobia.</title>
        <authorList>
            <person name="Bartling P."/>
            <person name="Bunk B."/>
            <person name="Overmann J."/>
            <person name="Brinkmann H."/>
            <person name="Petersen J."/>
        </authorList>
    </citation>
    <scope>NUCLEOTIDE SEQUENCE [LARGE SCALE GENOMIC DNA]</scope>
    <source>
        <strain evidence="6 7">MACL11</strain>
    </source>
</reference>
<evidence type="ECO:0000313" key="7">
    <source>
        <dbReference type="Proteomes" id="UP000191135"/>
    </source>
</evidence>
<dbReference type="InterPro" id="IPR036388">
    <property type="entry name" value="WH-like_DNA-bd_sf"/>
</dbReference>
<evidence type="ECO:0000259" key="4">
    <source>
        <dbReference type="PROSITE" id="PS50042"/>
    </source>
</evidence>
<keyword evidence="3" id="KW-0804">Transcription</keyword>
<dbReference type="SUPFAM" id="SSF51206">
    <property type="entry name" value="cAMP-binding domain-like"/>
    <property type="match status" value="1"/>
</dbReference>
<dbReference type="Proteomes" id="UP000191135">
    <property type="component" value="Chromosome"/>
</dbReference>
<dbReference type="SMART" id="SM00100">
    <property type="entry name" value="cNMP"/>
    <property type="match status" value="1"/>
</dbReference>
<dbReference type="SMART" id="SM00419">
    <property type="entry name" value="HTH_CRP"/>
    <property type="match status" value="1"/>
</dbReference>
<dbReference type="GO" id="GO:0003700">
    <property type="term" value="F:DNA-binding transcription factor activity"/>
    <property type="evidence" value="ECO:0007669"/>
    <property type="project" value="TreeGrafter"/>
</dbReference>
<dbReference type="Gene3D" id="1.10.10.10">
    <property type="entry name" value="Winged helix-like DNA-binding domain superfamily/Winged helix DNA-binding domain"/>
    <property type="match status" value="1"/>
</dbReference>
<keyword evidence="1" id="KW-0805">Transcription regulation</keyword>
<dbReference type="PROSITE" id="PS50042">
    <property type="entry name" value="CNMP_BINDING_3"/>
    <property type="match status" value="1"/>
</dbReference>
<name>A0A1U9YZ67_9HYPH</name>
<dbReference type="InterPro" id="IPR000595">
    <property type="entry name" value="cNMP-bd_dom"/>
</dbReference>
<evidence type="ECO:0000259" key="5">
    <source>
        <dbReference type="PROSITE" id="PS51063"/>
    </source>
</evidence>
<dbReference type="RefSeq" id="WP_018065214.1">
    <property type="nucleotide sequence ID" value="NZ_AQWH01000011.1"/>
</dbReference>
<proteinExistence type="predicted"/>
<dbReference type="PROSITE" id="PS51063">
    <property type="entry name" value="HTH_CRP_2"/>
    <property type="match status" value="1"/>
</dbReference>
<evidence type="ECO:0000313" key="6">
    <source>
        <dbReference type="EMBL" id="AQZ50652.1"/>
    </source>
</evidence>
<dbReference type="Gene3D" id="2.60.120.10">
    <property type="entry name" value="Jelly Rolls"/>
    <property type="match status" value="1"/>
</dbReference>
<dbReference type="InterPro" id="IPR018490">
    <property type="entry name" value="cNMP-bd_dom_sf"/>
</dbReference>
<dbReference type="CDD" id="cd00038">
    <property type="entry name" value="CAP_ED"/>
    <property type="match status" value="1"/>
</dbReference>
<accession>A0A1U9YZ67</accession>
<dbReference type="KEGG" id="mmed:Mame_01284"/>
<feature type="domain" description="Cyclic nucleotide-binding" evidence="4">
    <location>
        <begin position="20"/>
        <end position="122"/>
    </location>
</feature>
<dbReference type="OrthoDB" id="190787at2"/>
<evidence type="ECO:0000256" key="1">
    <source>
        <dbReference type="ARBA" id="ARBA00023015"/>
    </source>
</evidence>
<gene>
    <name evidence="6" type="primary">crp</name>
    <name evidence="6" type="ORF">Mame_01284</name>
</gene>
<dbReference type="eggNOG" id="COG0664">
    <property type="taxonomic scope" value="Bacteria"/>
</dbReference>
<dbReference type="GO" id="GO:0005829">
    <property type="term" value="C:cytosol"/>
    <property type="evidence" value="ECO:0007669"/>
    <property type="project" value="TreeGrafter"/>
</dbReference>